<dbReference type="PANTHER" id="PTHR22367:SF2">
    <property type="entry name" value="COILED-COIL DOMAIN-CONTAINING PROTEIN 14"/>
    <property type="match status" value="1"/>
</dbReference>
<sequence>MARQGLNKPHKVVSSGRLAGSAKAIVGNKRIVGRKPSAASVDSGYSLYSTDSEDQVTTIHKGLDRCAALLQGILQTEKSDVKPSCSKPGKVTASKLKTKVTFGKGENGRRKDHHKTGSVTQKGAVEKVNLFSSTNPVMKEKRCLNTAQSPNGQPVFIPVPQPSPEAQPALTDDVQTQMSVLNCQAAMHGAPLTQPVYAGADSGKQSSTVFNRRLTTSTPALSPQHSANPLCIPTSMSNDDVYSHGSPQGGINYFPVYAGPATAIPSMQPAHTTPAVFTFPPPAVSSGNEVQGVPQQMYGTEAGFGQSNRQLLKEHKLLRHLSHLQQQEAENRQPAVPINSQTRIQLSSEESESEHSEGTTSEDDDLDCVDITPVKDTSCQTSFDNQRLLKTKKMSPEQTKKKVATVKYLLGELKALVADQADSEVHRLIREVEESVSLLPTVIGSTNVQAEIALALQPQRSENAQLRRRLRIVNQQLKERERAEKESRSVDCNFEIISLQSMNMTLQTQLKEAHRSVELLQKKNEELLKVIDDQREKNKQLLTVMQEKEVLLQNRQQYEVDTARVRIDVDEALSKMKSFQFKFEASEKENQILSISLQQRDAEINRLRELTRTLQGSMTRLLSELNTDNNRSKAGSHLTKTILELYENQQKVGLASDPVTNSVHLFLNTLETDQWGSSPVNTASSNKNSNLESIYCYANESAGTSWNKGSTISSSERFSPSNQGSITRQVAESESDGCFTLCDKPKLDETTYVPVISSSKKQALEVRKKTPPLQSDSVLKRLDYSNEIHAFESVQCDESKPLTNAFEKLTFSRIEPFSYISGESNVPETSSQVPSRIEGQIPVRPLGTMDTFRTSITGNKREVPQINKRSHSSLPLQRNGGQMYKSRIAAVDSTFSTFDGESVNSDWSLMSASTFNTGDEQDFRNGLAALDASIANLQKTIQTDLKR</sequence>
<dbReference type="InterPro" id="IPR029343">
    <property type="entry name" value="CCDC14"/>
</dbReference>
<evidence type="ECO:0000256" key="2">
    <source>
        <dbReference type="SAM" id="MobiDB-lite"/>
    </source>
</evidence>
<dbReference type="Proteomes" id="UP001369086">
    <property type="component" value="Unassembled WGS sequence"/>
</dbReference>
<proteinExistence type="predicted"/>
<feature type="region of interest" description="Disordered" evidence="2">
    <location>
        <begin position="344"/>
        <end position="368"/>
    </location>
</feature>
<reference evidence="3 4" key="1">
    <citation type="submission" date="2021-05" db="EMBL/GenBank/DDBJ databases">
        <authorList>
            <person name="Zahm M."/>
            <person name="Klopp C."/>
            <person name="Cabau C."/>
            <person name="Kuhl H."/>
            <person name="Suciu R."/>
            <person name="Ciorpac M."/>
            <person name="Holostenco D."/>
            <person name="Gessner J."/>
            <person name="Wuertz S."/>
            <person name="Hohne C."/>
            <person name="Stock M."/>
            <person name="Gislard M."/>
            <person name="Lluch J."/>
            <person name="Milhes M."/>
            <person name="Lampietro C."/>
            <person name="Lopez Roques C."/>
            <person name="Donnadieu C."/>
            <person name="Du K."/>
            <person name="Schartl M."/>
            <person name="Guiguen Y."/>
        </authorList>
    </citation>
    <scope>NUCLEOTIDE SEQUENCE [LARGE SCALE GENOMIC DNA]</scope>
    <source>
        <strain evidence="3">Hh-F2</strain>
        <tissue evidence="3">Blood</tissue>
    </source>
</reference>
<protein>
    <submittedName>
        <fullName evidence="3">Coiled-coil domain-containing protein 14</fullName>
    </submittedName>
</protein>
<comment type="caution">
    <text evidence="3">The sequence shown here is derived from an EMBL/GenBank/DDBJ whole genome shotgun (WGS) entry which is preliminary data.</text>
</comment>
<accession>A0ABR0ZK37</accession>
<dbReference type="EMBL" id="JAHFZB010000010">
    <property type="protein sequence ID" value="KAK6485141.1"/>
    <property type="molecule type" value="Genomic_DNA"/>
</dbReference>
<keyword evidence="1" id="KW-0175">Coiled coil</keyword>
<evidence type="ECO:0000313" key="4">
    <source>
        <dbReference type="Proteomes" id="UP001369086"/>
    </source>
</evidence>
<organism evidence="3 4">
    <name type="scientific">Huso huso</name>
    <name type="common">Beluga</name>
    <name type="synonym">Acipenser huso</name>
    <dbReference type="NCBI Taxonomy" id="61971"/>
    <lineage>
        <taxon>Eukaryota</taxon>
        <taxon>Metazoa</taxon>
        <taxon>Chordata</taxon>
        <taxon>Craniata</taxon>
        <taxon>Vertebrata</taxon>
        <taxon>Euteleostomi</taxon>
        <taxon>Actinopterygii</taxon>
        <taxon>Chondrostei</taxon>
        <taxon>Acipenseriformes</taxon>
        <taxon>Acipenseridae</taxon>
        <taxon>Huso</taxon>
    </lineage>
</organism>
<name>A0ABR0ZK37_HUSHU</name>
<keyword evidence="4" id="KW-1185">Reference proteome</keyword>
<evidence type="ECO:0000313" key="3">
    <source>
        <dbReference type="EMBL" id="KAK6485141.1"/>
    </source>
</evidence>
<dbReference type="PANTHER" id="PTHR22367">
    <property type="entry name" value="COILED-COIL DOMAIN-CONTAINING PROTEIN 14"/>
    <property type="match status" value="1"/>
</dbReference>
<feature type="coiled-coil region" evidence="1">
    <location>
        <begin position="463"/>
        <end position="537"/>
    </location>
</feature>
<dbReference type="Pfam" id="PF15254">
    <property type="entry name" value="CCDC14"/>
    <property type="match status" value="1"/>
</dbReference>
<evidence type="ECO:0000256" key="1">
    <source>
        <dbReference type="SAM" id="Coils"/>
    </source>
</evidence>
<feature type="region of interest" description="Disordered" evidence="2">
    <location>
        <begin position="708"/>
        <end position="730"/>
    </location>
</feature>
<gene>
    <name evidence="3" type="ORF">HHUSO_G13093</name>
</gene>